<dbReference type="InterPro" id="IPR000620">
    <property type="entry name" value="EamA_dom"/>
</dbReference>
<keyword evidence="1" id="KW-0472">Membrane</keyword>
<proteinExistence type="predicted"/>
<feature type="transmembrane region" description="Helical" evidence="1">
    <location>
        <begin position="125"/>
        <end position="144"/>
    </location>
</feature>
<organism evidence="3 4">
    <name type="scientific">Thiothrix nivea (strain ATCC 35100 / DSM 5205 / JP2)</name>
    <dbReference type="NCBI Taxonomy" id="870187"/>
    <lineage>
        <taxon>Bacteria</taxon>
        <taxon>Pseudomonadati</taxon>
        <taxon>Pseudomonadota</taxon>
        <taxon>Gammaproteobacteria</taxon>
        <taxon>Thiotrichales</taxon>
        <taxon>Thiotrichaceae</taxon>
        <taxon>Thiothrix</taxon>
    </lineage>
</organism>
<evidence type="ECO:0000313" key="3">
    <source>
        <dbReference type="EMBL" id="EIJ34990.1"/>
    </source>
</evidence>
<keyword evidence="1" id="KW-0812">Transmembrane</keyword>
<keyword evidence="1" id="KW-1133">Transmembrane helix</keyword>
<dbReference type="Pfam" id="PF00892">
    <property type="entry name" value="EamA"/>
    <property type="match status" value="2"/>
</dbReference>
<dbReference type="AlphaFoldDB" id="A0A656HHY7"/>
<dbReference type="PANTHER" id="PTHR22911">
    <property type="entry name" value="ACYL-MALONYL CONDENSING ENZYME-RELATED"/>
    <property type="match status" value="1"/>
</dbReference>
<evidence type="ECO:0000259" key="2">
    <source>
        <dbReference type="Pfam" id="PF00892"/>
    </source>
</evidence>
<accession>A0A656HHY7</accession>
<dbReference type="InterPro" id="IPR037185">
    <property type="entry name" value="EmrE-like"/>
</dbReference>
<feature type="domain" description="EamA" evidence="2">
    <location>
        <begin position="8"/>
        <end position="140"/>
    </location>
</feature>
<feature type="transmembrane region" description="Helical" evidence="1">
    <location>
        <begin position="77"/>
        <end position="94"/>
    </location>
</feature>
<feature type="transmembrane region" description="Helical" evidence="1">
    <location>
        <begin position="180"/>
        <end position="200"/>
    </location>
</feature>
<dbReference type="PANTHER" id="PTHR22911:SF103">
    <property type="entry name" value="BLR2811 PROTEIN"/>
    <property type="match status" value="1"/>
</dbReference>
<reference evidence="4" key="1">
    <citation type="journal article" date="2011" name="Stand. Genomic Sci.">
        <title>Genome sequence of the filamentous, gliding Thiothrix nivea neotype strain (JP2(T)).</title>
        <authorList>
            <person name="Lapidus A."/>
            <person name="Nolan M."/>
            <person name="Lucas S."/>
            <person name="Glavina Del Rio T."/>
            <person name="Tice H."/>
            <person name="Cheng J.F."/>
            <person name="Tapia R."/>
            <person name="Han C."/>
            <person name="Goodwin L."/>
            <person name="Pitluck S."/>
            <person name="Liolios K."/>
            <person name="Pagani I."/>
            <person name="Ivanova N."/>
            <person name="Huntemann M."/>
            <person name="Mavromatis K."/>
            <person name="Mikhailova N."/>
            <person name="Pati A."/>
            <person name="Chen A."/>
            <person name="Palaniappan K."/>
            <person name="Land M."/>
            <person name="Brambilla E.M."/>
            <person name="Rohde M."/>
            <person name="Abt B."/>
            <person name="Verbarg S."/>
            <person name="Goker M."/>
            <person name="Bristow J."/>
            <person name="Eisen J.A."/>
            <person name="Markowitz V."/>
            <person name="Hugenholtz P."/>
            <person name="Kyrpides N.C."/>
            <person name="Klenk H.P."/>
            <person name="Woyke T."/>
        </authorList>
    </citation>
    <scope>NUCLEOTIDE SEQUENCE [LARGE SCALE GENOMIC DNA]</scope>
    <source>
        <strain evidence="4">ATCC 35100 / DSM 5205 / JP2</strain>
    </source>
</reference>
<protein>
    <recommendedName>
        <fullName evidence="2">EamA domain-containing protein</fullName>
    </recommendedName>
</protein>
<feature type="transmembrane region" description="Helical" evidence="1">
    <location>
        <begin position="150"/>
        <end position="168"/>
    </location>
</feature>
<dbReference type="Gene3D" id="1.10.3730.20">
    <property type="match status" value="1"/>
</dbReference>
<feature type="transmembrane region" description="Helical" evidence="1">
    <location>
        <begin position="262"/>
        <end position="280"/>
    </location>
</feature>
<name>A0A656HHY7_THINJ</name>
<dbReference type="OrthoDB" id="6115788at2"/>
<feature type="domain" description="EamA" evidence="2">
    <location>
        <begin position="150"/>
        <end position="278"/>
    </location>
</feature>
<evidence type="ECO:0000313" key="4">
    <source>
        <dbReference type="Proteomes" id="UP000005317"/>
    </source>
</evidence>
<feature type="transmembrane region" description="Helical" evidence="1">
    <location>
        <begin position="206"/>
        <end position="225"/>
    </location>
</feature>
<feature type="transmembrane region" description="Helical" evidence="1">
    <location>
        <begin position="237"/>
        <end position="256"/>
    </location>
</feature>
<dbReference type="EMBL" id="JH651384">
    <property type="protein sequence ID" value="EIJ34990.1"/>
    <property type="molecule type" value="Genomic_DNA"/>
</dbReference>
<dbReference type="GO" id="GO:0016020">
    <property type="term" value="C:membrane"/>
    <property type="evidence" value="ECO:0007669"/>
    <property type="project" value="InterPro"/>
</dbReference>
<dbReference type="RefSeq" id="WP_002708904.1">
    <property type="nucleotide sequence ID" value="NZ_JH651384.1"/>
</dbReference>
<evidence type="ECO:0000256" key="1">
    <source>
        <dbReference type="SAM" id="Phobius"/>
    </source>
</evidence>
<feature type="transmembrane region" description="Helical" evidence="1">
    <location>
        <begin position="37"/>
        <end position="57"/>
    </location>
</feature>
<gene>
    <name evidence="3" type="ORF">Thini_2444</name>
</gene>
<dbReference type="SUPFAM" id="SSF103481">
    <property type="entry name" value="Multidrug resistance efflux transporter EmrE"/>
    <property type="match status" value="2"/>
</dbReference>
<dbReference type="Proteomes" id="UP000005317">
    <property type="component" value="Unassembled WGS sequence"/>
</dbReference>
<feature type="transmembrane region" description="Helical" evidence="1">
    <location>
        <begin position="100"/>
        <end position="118"/>
    </location>
</feature>
<sequence length="295" mass="32756" precursor="true">MKINPGLLAILLTVAASSILAGMDSLGKILMRDFSTFQVTWARFLFHSILVALVFWWQGQRDFVHTRAPKTQLLRGLCMVGVNTSLYMAIKTVSLAEATALMYLSPVLVTLLAGVLLGEKVMPRHLAAVAAGFSGVLVIIRPGFQSFEPALLLAFFASFLLALYFLLTRKVALVDNHRTSLFYTSIVGAVVLSCIVHWWWKTPEPWQWLLLACMGMLGASGHFLLIKAYSLLPASELSPWLNAQVVAATLFSVFLFHDVLGWNFFVGTGLIVGAGMLLWLHNRRMIRKLDDECRA</sequence>
<keyword evidence="4" id="KW-1185">Reference proteome</keyword>